<keyword evidence="2" id="KW-0813">Transport</keyword>
<dbReference type="SUPFAM" id="SSF54631">
    <property type="entry name" value="CBS-domain pair"/>
    <property type="match status" value="1"/>
</dbReference>
<name>A0AA41W516_9GAMM</name>
<evidence type="ECO:0000259" key="10">
    <source>
        <dbReference type="PROSITE" id="PS51371"/>
    </source>
</evidence>
<evidence type="ECO:0000256" key="2">
    <source>
        <dbReference type="ARBA" id="ARBA00022448"/>
    </source>
</evidence>
<comment type="caution">
    <text evidence="11">The sequence shown here is derived from an EMBL/GenBank/DDBJ whole genome shotgun (WGS) entry which is preliminary data.</text>
</comment>
<evidence type="ECO:0000256" key="5">
    <source>
        <dbReference type="ARBA" id="ARBA00023122"/>
    </source>
</evidence>
<dbReference type="SMART" id="SM00116">
    <property type="entry name" value="CBS"/>
    <property type="match status" value="2"/>
</dbReference>
<dbReference type="InterPro" id="IPR005170">
    <property type="entry name" value="Transptr-assoc_dom"/>
</dbReference>
<evidence type="ECO:0000256" key="7">
    <source>
        <dbReference type="ARBA" id="ARBA00037273"/>
    </source>
</evidence>
<dbReference type="NCBIfam" id="NF011675">
    <property type="entry name" value="PRK15094.1"/>
    <property type="match status" value="1"/>
</dbReference>
<keyword evidence="3" id="KW-0677">Repeat</keyword>
<dbReference type="CDD" id="cd04590">
    <property type="entry name" value="CBS_pair_CorC_HlyC_assoc"/>
    <property type="match status" value="1"/>
</dbReference>
<dbReference type="Pfam" id="PF00571">
    <property type="entry name" value="CBS"/>
    <property type="match status" value="2"/>
</dbReference>
<proteinExistence type="inferred from homology"/>
<dbReference type="PANTHER" id="PTHR22777">
    <property type="entry name" value="HEMOLYSIN-RELATED"/>
    <property type="match status" value="1"/>
</dbReference>
<dbReference type="Gene3D" id="3.30.465.10">
    <property type="match status" value="1"/>
</dbReference>
<dbReference type="InterPro" id="IPR046342">
    <property type="entry name" value="CBS_dom_sf"/>
</dbReference>
<comment type="similarity">
    <text evidence="1">Belongs to the UPF0053 family.</text>
</comment>
<dbReference type="FunFam" id="3.10.580.10:FF:000002">
    <property type="entry name" value="Magnesium/cobalt efflux protein CorC"/>
    <property type="match status" value="1"/>
</dbReference>
<feature type="domain" description="CBS" evidence="10">
    <location>
        <begin position="137"/>
        <end position="194"/>
    </location>
</feature>
<dbReference type="Proteomes" id="UP001165393">
    <property type="component" value="Unassembled WGS sequence"/>
</dbReference>
<dbReference type="InterPro" id="IPR044751">
    <property type="entry name" value="Ion_transp-like_CBS"/>
</dbReference>
<dbReference type="SUPFAM" id="SSF56176">
    <property type="entry name" value="FAD-binding/transporter-associated domain-like"/>
    <property type="match status" value="1"/>
</dbReference>
<sequence length="293" mass="33033">MSEDNPHSSNGSAPKSWFEKIGQLFHAEPKNQDELIEVIKEAQTNGLFDTDIAQMIEGVLEVDDLRVRDIMIPRSQMVTIDVSQTVEEFMPTMLESAHSRFPVITEDKDHIEGILLAKDLLPFAFDRTGTEFSLEDILRPAVVVPESKRVDVMLKEFRADRYHMAIVVDEYGGVSGLVTIEDILEVIVGEIEDETDDVEDDACDIRQVGKRLYAVQALTQIDQFNEAFETHFSDEEFDTIGGMVVNAFGHMPERGESIKIDGFTFKVMATDTRRVSQLQVKVSKKTVEEAVTD</sequence>
<dbReference type="InterPro" id="IPR016169">
    <property type="entry name" value="FAD-bd_PCMH_sub2"/>
</dbReference>
<evidence type="ECO:0000313" key="12">
    <source>
        <dbReference type="Proteomes" id="UP001165393"/>
    </source>
</evidence>
<reference evidence="11 12" key="1">
    <citation type="journal article" date="2013" name="Antonie Van Leeuwenhoek">
        <title>Echinimonas agarilytica gen. nov., sp. nov., a new gammaproteobacterium isolated from the sea urchin Strongylocentrotus intermedius.</title>
        <authorList>
            <person name="Nedashkovskaya O.I."/>
            <person name="Stenkova A.M."/>
            <person name="Zhukova N.V."/>
            <person name="Van Trappen S."/>
            <person name="Lee J.S."/>
            <person name="Kim S.B."/>
        </authorList>
    </citation>
    <scope>NUCLEOTIDE SEQUENCE [LARGE SCALE GENOMIC DNA]</scope>
    <source>
        <strain evidence="11 12">KMM 6351</strain>
    </source>
</reference>
<dbReference type="InterPro" id="IPR000644">
    <property type="entry name" value="CBS_dom"/>
</dbReference>
<evidence type="ECO:0000256" key="9">
    <source>
        <dbReference type="PROSITE-ProRule" id="PRU00703"/>
    </source>
</evidence>
<dbReference type="InterPro" id="IPR054115">
    <property type="entry name" value="CorC_N"/>
</dbReference>
<dbReference type="Pfam" id="PF21917">
    <property type="entry name" value="NMB0537_N"/>
    <property type="match status" value="1"/>
</dbReference>
<keyword evidence="12" id="KW-1185">Reference proteome</keyword>
<protein>
    <recommendedName>
        <fullName evidence="8">Magnesium and cobalt efflux protein CorC</fullName>
    </recommendedName>
</protein>
<dbReference type="PANTHER" id="PTHR22777:SF27">
    <property type="entry name" value="MAGNESIUM AND COBALT EFFLUX PROTEIN CORC"/>
    <property type="match status" value="1"/>
</dbReference>
<dbReference type="RefSeq" id="WP_251260457.1">
    <property type="nucleotide sequence ID" value="NZ_JAMQGP010000002.1"/>
</dbReference>
<evidence type="ECO:0000256" key="8">
    <source>
        <dbReference type="ARBA" id="ARBA00040729"/>
    </source>
</evidence>
<evidence type="ECO:0000256" key="6">
    <source>
        <dbReference type="ARBA" id="ARBA00023285"/>
    </source>
</evidence>
<accession>A0AA41W516</accession>
<evidence type="ECO:0000256" key="3">
    <source>
        <dbReference type="ARBA" id="ARBA00022737"/>
    </source>
</evidence>
<dbReference type="EMBL" id="JAMQGP010000002">
    <property type="protein sequence ID" value="MCM2679092.1"/>
    <property type="molecule type" value="Genomic_DNA"/>
</dbReference>
<dbReference type="SMART" id="SM01091">
    <property type="entry name" value="CorC_HlyC"/>
    <property type="match status" value="1"/>
</dbReference>
<dbReference type="AlphaFoldDB" id="A0AA41W516"/>
<dbReference type="Pfam" id="PF03471">
    <property type="entry name" value="CorC_HlyC"/>
    <property type="match status" value="1"/>
</dbReference>
<evidence type="ECO:0000256" key="1">
    <source>
        <dbReference type="ARBA" id="ARBA00006337"/>
    </source>
</evidence>
<keyword evidence="6" id="KW-0170">Cobalt</keyword>
<evidence type="ECO:0000313" key="11">
    <source>
        <dbReference type="EMBL" id="MCM2679092.1"/>
    </source>
</evidence>
<dbReference type="InterPro" id="IPR036318">
    <property type="entry name" value="FAD-bd_PCMH-like_sf"/>
</dbReference>
<gene>
    <name evidence="11" type="primary">corC</name>
    <name evidence="11" type="ORF">NAF29_05285</name>
</gene>
<dbReference type="PROSITE" id="PS51371">
    <property type="entry name" value="CBS"/>
    <property type="match status" value="2"/>
</dbReference>
<dbReference type="GO" id="GO:0005886">
    <property type="term" value="C:plasma membrane"/>
    <property type="evidence" value="ECO:0007669"/>
    <property type="project" value="TreeGrafter"/>
</dbReference>
<dbReference type="Gene3D" id="3.10.580.10">
    <property type="entry name" value="CBS-domain"/>
    <property type="match status" value="1"/>
</dbReference>
<organism evidence="11 12">
    <name type="scientific">Echinimonas agarilytica</name>
    <dbReference type="NCBI Taxonomy" id="1215918"/>
    <lineage>
        <taxon>Bacteria</taxon>
        <taxon>Pseudomonadati</taxon>
        <taxon>Pseudomonadota</taxon>
        <taxon>Gammaproteobacteria</taxon>
        <taxon>Alteromonadales</taxon>
        <taxon>Echinimonadaceae</taxon>
        <taxon>Echinimonas</taxon>
    </lineage>
</organism>
<keyword evidence="4" id="KW-0460">Magnesium</keyword>
<keyword evidence="5 9" id="KW-0129">CBS domain</keyword>
<dbReference type="GO" id="GO:0050660">
    <property type="term" value="F:flavin adenine dinucleotide binding"/>
    <property type="evidence" value="ECO:0007669"/>
    <property type="project" value="InterPro"/>
</dbReference>
<feature type="domain" description="CBS" evidence="10">
    <location>
        <begin position="71"/>
        <end position="131"/>
    </location>
</feature>
<evidence type="ECO:0000256" key="4">
    <source>
        <dbReference type="ARBA" id="ARBA00022842"/>
    </source>
</evidence>
<comment type="function">
    <text evidence="7">Plays a role in the transport of magnesium and cobalt ions.</text>
</comment>